<reference evidence="1" key="1">
    <citation type="journal article" date="2015" name="Nature">
        <title>Complex archaea that bridge the gap between prokaryotes and eukaryotes.</title>
        <authorList>
            <person name="Spang A."/>
            <person name="Saw J.H."/>
            <person name="Jorgensen S.L."/>
            <person name="Zaremba-Niedzwiedzka K."/>
            <person name="Martijn J."/>
            <person name="Lind A.E."/>
            <person name="van Eijk R."/>
            <person name="Schleper C."/>
            <person name="Guy L."/>
            <person name="Ettema T.J."/>
        </authorList>
    </citation>
    <scope>NUCLEOTIDE SEQUENCE</scope>
</reference>
<accession>A0A0F9WK48</accession>
<name>A0A0F9WK48_9ZZZZ</name>
<sequence>MAHTKGEWHVNDIDEGVSIRSGERIICEIGTNPSREDLANALRIVTCVSSHDGLVEALGELLNQPNCPGCKTNAKQALAAAK</sequence>
<gene>
    <name evidence="1" type="ORF">LCGC14_0346100</name>
</gene>
<comment type="caution">
    <text evidence="1">The sequence shown here is derived from an EMBL/GenBank/DDBJ whole genome shotgun (WGS) entry which is preliminary data.</text>
</comment>
<protein>
    <submittedName>
        <fullName evidence="1">Uncharacterized protein</fullName>
    </submittedName>
</protein>
<dbReference type="AlphaFoldDB" id="A0A0F9WK48"/>
<proteinExistence type="predicted"/>
<evidence type="ECO:0000313" key="1">
    <source>
        <dbReference type="EMBL" id="KKN78838.1"/>
    </source>
</evidence>
<organism evidence="1">
    <name type="scientific">marine sediment metagenome</name>
    <dbReference type="NCBI Taxonomy" id="412755"/>
    <lineage>
        <taxon>unclassified sequences</taxon>
        <taxon>metagenomes</taxon>
        <taxon>ecological metagenomes</taxon>
    </lineage>
</organism>
<dbReference type="EMBL" id="LAZR01000256">
    <property type="protein sequence ID" value="KKN78838.1"/>
    <property type="molecule type" value="Genomic_DNA"/>
</dbReference>